<dbReference type="InterPro" id="IPR026708">
    <property type="entry name" value="CSPP1"/>
</dbReference>
<protein>
    <submittedName>
        <fullName evidence="2">Centrosome and spindle pole associated protein 1</fullName>
    </submittedName>
</protein>
<feature type="region of interest" description="Disordered" evidence="1">
    <location>
        <begin position="179"/>
        <end position="402"/>
    </location>
</feature>
<feature type="compositionally biased region" description="Polar residues" evidence="1">
    <location>
        <begin position="794"/>
        <end position="811"/>
    </location>
</feature>
<dbReference type="PANTHER" id="PTHR21616:SF3">
    <property type="match status" value="1"/>
</dbReference>
<feature type="compositionally biased region" description="Basic and acidic residues" evidence="1">
    <location>
        <begin position="294"/>
        <end position="325"/>
    </location>
</feature>
<accession>A0AA35R4F3</accession>
<sequence length="1215" mass="138669">MLACLHWRMDEDAQTFIKSHRAKLEQEKENLEMAAVQSRGGGILPEDRAAERRRDQLRRERQEEYRAFLKQQSSNKFRERTINDSTSGPSTTSYPRPSSVAEKRKALAQERHQELQSHSKPPLPFPHYKPARAVNEHETSREADNQRRMWPDRGGPHDVLEEHHRCSGDERLSRALARERERDYSQGVGARTPPQRQRWEERGISNRQVHFDHEYDRDGRQMEPKREYPSQRRHWDEEEEGLMQWARGQGKSKGLESRPPSSPTQSNVKRAGGSRSLSAPVVGGIAALGAGSSEADKKKKQREYAEQLRAQMRDKQAAKEREREGISSGTHSQSQHPQQADRGRPSSPWRHSYSNVEEHSSRALSPRRRERVRFSPERNIHFGPDSTATSSKPPGHPAPLQPYWPGMYYGGYPYPPPASFPPFPPPQIGHPYYPPPPSLPPSLNTNPYLSPYIPPHYHSDSRQQTTRDKSSNGRLSPRKPMEASEVEELNFVLRESDSGKGMAKAKKDSYRLQLLEQMSERNENKQKECLEKREFERRKQQEVYDPFGKGGCGAPIRDKRGQLVTDLKQMKKVNDERMIIGLPSTTPLPGEIAEGGAAGILDGSFNEPNSPRSSYEFRRSKELRSKSVQDDYKETLEQQMREREEIKRREKEKKSEADKLETERIERECKLLEEKYKLEREGEKQLKMRNEALKREEEEREREEAERKREEEWRQQEALKLEAEKKKLTFIENMEKQLPVESQPRSSSPPIPTLRKMDPQFPAQTAIPSHPQLPQQQLPTSPPVPTLHHKHLIASNNRGQGGTQEYPNNNGVPPEHQSQRTSTATIRRPDSAKLELLQRSFSAHAGVPQPVNAPNEKAGVSGGSSMNVVGSSRSAQHLPPPHPAEAIPQSLSEPRPSSSGVSATYGAPEDDVMENLLRNLHSVRRKLETERQKVIAPKEPDQSTTRGDANPQGPWLPAGVDPNGGNNKPGFWKARLAGHRKNRPTSSHPHHPPPRVPQQREEKRGEDKPRRRQWKLIPRENIPLQISSEHDEDRYSASGTREETAPNPHPRHARNNNSQRLGGEDRRHVEPRSWLRPRLPQSHDPTRGNYDFTDSHSLRPPSVGGESQFSMATLDVDGMARRNEERMRRLESILNSQARDSRTPQSILSDFLSRNGRTKDYYNQTSSKNGVSSSPRRPFAANVFTPPDVCQSRDSDTSQELDYETGYPVAASTPT</sequence>
<feature type="compositionally biased region" description="Basic and acidic residues" evidence="1">
    <location>
        <begin position="197"/>
        <end position="236"/>
    </location>
</feature>
<feature type="region of interest" description="Disordered" evidence="1">
    <location>
        <begin position="415"/>
        <end position="484"/>
    </location>
</feature>
<feature type="compositionally biased region" description="Polar residues" evidence="1">
    <location>
        <begin position="1161"/>
        <end position="1175"/>
    </location>
</feature>
<feature type="compositionally biased region" description="Basic and acidic residues" evidence="1">
    <location>
        <begin position="925"/>
        <end position="941"/>
    </location>
</feature>
<feature type="compositionally biased region" description="Polar residues" evidence="1">
    <location>
        <begin position="889"/>
        <end position="902"/>
    </location>
</feature>
<organism evidence="2 3">
    <name type="scientific">Geodia barretti</name>
    <name type="common">Barrett's horny sponge</name>
    <dbReference type="NCBI Taxonomy" id="519541"/>
    <lineage>
        <taxon>Eukaryota</taxon>
        <taxon>Metazoa</taxon>
        <taxon>Porifera</taxon>
        <taxon>Demospongiae</taxon>
        <taxon>Heteroscleromorpha</taxon>
        <taxon>Tetractinellida</taxon>
        <taxon>Astrophorina</taxon>
        <taxon>Geodiidae</taxon>
        <taxon>Geodia</taxon>
    </lineage>
</organism>
<feature type="compositionally biased region" description="Low complexity" evidence="1">
    <location>
        <begin position="441"/>
        <end position="451"/>
    </location>
</feature>
<evidence type="ECO:0000313" key="3">
    <source>
        <dbReference type="Proteomes" id="UP001174909"/>
    </source>
</evidence>
<feature type="compositionally biased region" description="Basic residues" evidence="1">
    <location>
        <begin position="976"/>
        <end position="993"/>
    </location>
</feature>
<feature type="compositionally biased region" description="Low complexity" evidence="1">
    <location>
        <begin position="863"/>
        <end position="874"/>
    </location>
</feature>
<feature type="region of interest" description="Disordered" evidence="1">
    <location>
        <begin position="1135"/>
        <end position="1215"/>
    </location>
</feature>
<feature type="compositionally biased region" description="Polar residues" evidence="1">
    <location>
        <begin position="1135"/>
        <end position="1148"/>
    </location>
</feature>
<dbReference type="GO" id="GO:0032467">
    <property type="term" value="P:positive regulation of cytokinesis"/>
    <property type="evidence" value="ECO:0007669"/>
    <property type="project" value="InterPro"/>
</dbReference>
<dbReference type="EMBL" id="CASHTH010000524">
    <property type="protein sequence ID" value="CAI8003587.1"/>
    <property type="molecule type" value="Genomic_DNA"/>
</dbReference>
<feature type="region of interest" description="Disordered" evidence="1">
    <location>
        <begin position="33"/>
        <end position="129"/>
    </location>
</feature>
<feature type="compositionally biased region" description="Basic and acidic residues" evidence="1">
    <location>
        <begin position="1062"/>
        <end position="1073"/>
    </location>
</feature>
<reference evidence="2" key="1">
    <citation type="submission" date="2023-03" db="EMBL/GenBank/DDBJ databases">
        <authorList>
            <person name="Steffen K."/>
            <person name="Cardenas P."/>
        </authorList>
    </citation>
    <scope>NUCLEOTIDE SEQUENCE</scope>
</reference>
<keyword evidence="3" id="KW-1185">Reference proteome</keyword>
<dbReference type="GO" id="GO:0005813">
    <property type="term" value="C:centrosome"/>
    <property type="evidence" value="ECO:0007669"/>
    <property type="project" value="InterPro"/>
</dbReference>
<feature type="compositionally biased region" description="Low complexity" evidence="1">
    <location>
        <begin position="768"/>
        <end position="779"/>
    </location>
</feature>
<dbReference type="PANTHER" id="PTHR21616">
    <property type="entry name" value="CENTROSOME SPINDLE POLE ASSOCIATED PROTEIN"/>
    <property type="match status" value="1"/>
</dbReference>
<feature type="region of interest" description="Disordered" evidence="1">
    <location>
        <begin position="680"/>
        <end position="712"/>
    </location>
</feature>
<dbReference type="GO" id="GO:0000922">
    <property type="term" value="C:spindle pole"/>
    <property type="evidence" value="ECO:0007669"/>
    <property type="project" value="InterPro"/>
</dbReference>
<evidence type="ECO:0000256" key="1">
    <source>
        <dbReference type="SAM" id="MobiDB-lite"/>
    </source>
</evidence>
<feature type="compositionally biased region" description="Basic and acidic residues" evidence="1">
    <location>
        <begin position="457"/>
        <end position="471"/>
    </location>
</feature>
<dbReference type="AlphaFoldDB" id="A0AA35R4F3"/>
<dbReference type="GO" id="GO:0005874">
    <property type="term" value="C:microtubule"/>
    <property type="evidence" value="ECO:0007669"/>
    <property type="project" value="InterPro"/>
</dbReference>
<name>A0AA35R4F3_GEOBA</name>
<feature type="compositionally biased region" description="Basic and acidic residues" evidence="1">
    <location>
        <begin position="101"/>
        <end position="117"/>
    </location>
</feature>
<evidence type="ECO:0000313" key="2">
    <source>
        <dbReference type="EMBL" id="CAI8003587.1"/>
    </source>
</evidence>
<comment type="caution">
    <text evidence="2">The sequence shown here is derived from an EMBL/GenBank/DDBJ whole genome shotgun (WGS) entry which is preliminary data.</text>
</comment>
<feature type="region of interest" description="Disordered" evidence="1">
    <location>
        <begin position="735"/>
        <end position="1108"/>
    </location>
</feature>
<feature type="compositionally biased region" description="Basic and acidic residues" evidence="1">
    <location>
        <begin position="45"/>
        <end position="67"/>
    </location>
</feature>
<feature type="compositionally biased region" description="Basic and acidic residues" evidence="1">
    <location>
        <begin position="998"/>
        <end position="1009"/>
    </location>
</feature>
<proteinExistence type="predicted"/>
<dbReference type="Proteomes" id="UP001174909">
    <property type="component" value="Unassembled WGS sequence"/>
</dbReference>
<feature type="compositionally biased region" description="Basic and acidic residues" evidence="1">
    <location>
        <begin position="615"/>
        <end position="662"/>
    </location>
</feature>
<gene>
    <name evidence="2" type="ORF">GBAR_LOCUS3679</name>
</gene>
<feature type="compositionally biased region" description="Polar residues" evidence="1">
    <location>
        <begin position="327"/>
        <end position="338"/>
    </location>
</feature>
<feature type="compositionally biased region" description="Pro residues" evidence="1">
    <location>
        <begin position="415"/>
        <end position="440"/>
    </location>
</feature>
<feature type="region of interest" description="Disordered" evidence="1">
    <location>
        <begin position="582"/>
        <end position="662"/>
    </location>
</feature>
<feature type="compositionally biased region" description="Basic and acidic residues" evidence="1">
    <location>
        <begin position="1028"/>
        <end position="1044"/>
    </location>
</feature>
<feature type="compositionally biased region" description="Polar residues" evidence="1">
    <location>
        <begin position="83"/>
        <end position="96"/>
    </location>
</feature>